<name>A0ABU6JL58_9GAMM</name>
<keyword evidence="3" id="KW-0449">Lipoprotein</keyword>
<reference evidence="3 4" key="1">
    <citation type="journal article" date="2017" name="Int. J. Syst. Evol. Microbiol.">
        <title>Brenneria populi subsp. brevivirga subsp. nov. isolated from symptomatic bark of Populus x euramericana canker, and description of Brenneria populi subsp. populi subsp. nov.</title>
        <authorList>
            <person name="Zheng M.H."/>
            <person name="Piao C.G."/>
            <person name="Xue H."/>
            <person name="Guo M.W."/>
            <person name="Li Y."/>
        </authorList>
    </citation>
    <scope>NUCLEOTIDE SEQUENCE [LARGE SCALE GENOMIC DNA]</scope>
    <source>
        <strain evidence="3 4">D9-5</strain>
    </source>
</reference>
<keyword evidence="1" id="KW-0732">Signal</keyword>
<proteinExistence type="predicted"/>
<accession>A0ABU6JL58</accession>
<dbReference type="Proteomes" id="UP001309705">
    <property type="component" value="Unassembled WGS sequence"/>
</dbReference>
<sequence length="71" mass="6905">MMKMNKQFTTAVLAIALTIALAGCSNMSKRDRNTVIGAGAGAVGGAVLTNGGTLGTLGGAAIGGLIGRQVD</sequence>
<keyword evidence="4" id="KW-1185">Reference proteome</keyword>
<protein>
    <submittedName>
        <fullName evidence="3">Osmotically-inducible lipoprotein OsmB</fullName>
    </submittedName>
</protein>
<dbReference type="InterPro" id="IPR008816">
    <property type="entry name" value="Gly_zipper_2TM_dom"/>
</dbReference>
<feature type="chain" id="PRO_5045922262" evidence="1">
    <location>
        <begin position="23"/>
        <end position="71"/>
    </location>
</feature>
<evidence type="ECO:0000313" key="4">
    <source>
        <dbReference type="Proteomes" id="UP001309705"/>
    </source>
</evidence>
<comment type="caution">
    <text evidence="3">The sequence shown here is derived from an EMBL/GenBank/DDBJ whole genome shotgun (WGS) entry which is preliminary data.</text>
</comment>
<evidence type="ECO:0000259" key="2">
    <source>
        <dbReference type="Pfam" id="PF05433"/>
    </source>
</evidence>
<dbReference type="EMBL" id="JAYWTM010000001">
    <property type="protein sequence ID" value="MEC5341378.1"/>
    <property type="molecule type" value="Genomic_DNA"/>
</dbReference>
<feature type="signal peptide" evidence="1">
    <location>
        <begin position="1"/>
        <end position="22"/>
    </location>
</feature>
<evidence type="ECO:0000313" key="3">
    <source>
        <dbReference type="EMBL" id="MEC5341378.1"/>
    </source>
</evidence>
<feature type="domain" description="Glycine zipper 2TM" evidence="2">
    <location>
        <begin position="34"/>
        <end position="70"/>
    </location>
</feature>
<gene>
    <name evidence="3" type="primary">osmB</name>
    <name evidence="3" type="ORF">VSX58_01965</name>
</gene>
<dbReference type="Pfam" id="PF05433">
    <property type="entry name" value="Rick_17kDa_Anti"/>
    <property type="match status" value="1"/>
</dbReference>
<evidence type="ECO:0000256" key="1">
    <source>
        <dbReference type="SAM" id="SignalP"/>
    </source>
</evidence>
<dbReference type="PROSITE" id="PS51257">
    <property type="entry name" value="PROKAR_LIPOPROTEIN"/>
    <property type="match status" value="1"/>
</dbReference>
<dbReference type="NCBIfam" id="NF007830">
    <property type="entry name" value="PRK10540.1"/>
    <property type="match status" value="1"/>
</dbReference>
<organism evidence="3 4">
    <name type="scientific">Brenneria populi</name>
    <dbReference type="NCBI Taxonomy" id="1505588"/>
    <lineage>
        <taxon>Bacteria</taxon>
        <taxon>Pseudomonadati</taxon>
        <taxon>Pseudomonadota</taxon>
        <taxon>Gammaproteobacteria</taxon>
        <taxon>Enterobacterales</taxon>
        <taxon>Pectobacteriaceae</taxon>
        <taxon>Brenneria</taxon>
    </lineage>
</organism>
<dbReference type="RefSeq" id="WP_327617041.1">
    <property type="nucleotide sequence ID" value="NZ_JAYWTM010000001.1"/>
</dbReference>